<keyword evidence="12" id="KW-0067">ATP-binding</keyword>
<name>A0A6B0RUU9_9CETA</name>
<evidence type="ECO:0000256" key="3">
    <source>
        <dbReference type="ARBA" id="ARBA00004610"/>
    </source>
</evidence>
<dbReference type="FunFam" id="3.30.63.10:FF:000002">
    <property type="entry name" value="Guanylate kinase 1"/>
    <property type="match status" value="1"/>
</dbReference>
<evidence type="ECO:0000256" key="10">
    <source>
        <dbReference type="ARBA" id="ARBA00022741"/>
    </source>
</evidence>
<dbReference type="PROSITE" id="PS00407">
    <property type="entry name" value="CONNEXINS_1"/>
    <property type="match status" value="1"/>
</dbReference>
<dbReference type="GO" id="GO:0005922">
    <property type="term" value="C:connexin complex"/>
    <property type="evidence" value="ECO:0007669"/>
    <property type="project" value="InterPro"/>
</dbReference>
<feature type="compositionally biased region" description="Pro residues" evidence="21">
    <location>
        <begin position="339"/>
        <end position="350"/>
    </location>
</feature>
<dbReference type="NCBIfam" id="TIGR03263">
    <property type="entry name" value="guanyl_kin"/>
    <property type="match status" value="1"/>
</dbReference>
<dbReference type="SUPFAM" id="SSF52540">
    <property type="entry name" value="P-loop containing nucleoside triphosphate hydrolases"/>
    <property type="match status" value="1"/>
</dbReference>
<dbReference type="PRINTS" id="PR00206">
    <property type="entry name" value="CONNEXIN"/>
</dbReference>
<accession>A0A6B0RUU9</accession>
<evidence type="ECO:0000259" key="23">
    <source>
        <dbReference type="PROSITE" id="PS50052"/>
    </source>
</evidence>
<keyword evidence="7" id="KW-0963">Cytoplasm</keyword>
<feature type="transmembrane region" description="Helical" evidence="22">
    <location>
        <begin position="294"/>
        <end position="317"/>
    </location>
</feature>
<evidence type="ECO:0000256" key="8">
    <source>
        <dbReference type="ARBA" id="ARBA00022679"/>
    </source>
</evidence>
<dbReference type="InterPro" id="IPR000500">
    <property type="entry name" value="Connexin"/>
</dbReference>
<comment type="function">
    <text evidence="18">Catalyzes the phosphorylation of GMP to GDP. Essential enzyme for recycling GMP and indirectly, cyclic GMP (cGMP). Involved in the cGMP metabolism in photoreceptors.</text>
</comment>
<evidence type="ECO:0000256" key="18">
    <source>
        <dbReference type="ARBA" id="ARBA00053219"/>
    </source>
</evidence>
<dbReference type="Pfam" id="PF00625">
    <property type="entry name" value="Guanylate_kin"/>
    <property type="match status" value="1"/>
</dbReference>
<evidence type="ECO:0000256" key="9">
    <source>
        <dbReference type="ARBA" id="ARBA00022692"/>
    </source>
</evidence>
<dbReference type="SMART" id="SM00072">
    <property type="entry name" value="GuKc"/>
    <property type="match status" value="1"/>
</dbReference>
<feature type="domain" description="Guanylate kinase-like" evidence="23">
    <location>
        <begin position="25"/>
        <end position="207"/>
    </location>
</feature>
<feature type="compositionally biased region" description="Basic residues" evidence="21">
    <location>
        <begin position="326"/>
        <end position="337"/>
    </location>
</feature>
<reference evidence="24" key="1">
    <citation type="submission" date="2019-10" db="EMBL/GenBank/DDBJ databases">
        <title>The sequence and de novo assembly of the wild yak genome.</title>
        <authorList>
            <person name="Liu Y."/>
        </authorList>
    </citation>
    <scope>NUCLEOTIDE SEQUENCE [LARGE SCALE GENOMIC DNA]</scope>
    <source>
        <strain evidence="24">WY2019</strain>
    </source>
</reference>
<comment type="subunit">
    <text evidence="19">Monomer. Interacts with RD3.</text>
</comment>
<evidence type="ECO:0000256" key="2">
    <source>
        <dbReference type="ARBA" id="ARBA00004514"/>
    </source>
</evidence>
<dbReference type="InterPro" id="IPR008144">
    <property type="entry name" value="Guanylate_kin-like_dom"/>
</dbReference>
<evidence type="ECO:0000256" key="14">
    <source>
        <dbReference type="ARBA" id="ARBA00022949"/>
    </source>
</evidence>
<dbReference type="PROSITE" id="PS00856">
    <property type="entry name" value="GUANYLATE_KINASE_1"/>
    <property type="match status" value="1"/>
</dbReference>
<feature type="region of interest" description="Disordered" evidence="21">
    <location>
        <begin position="510"/>
        <end position="532"/>
    </location>
</feature>
<feature type="region of interest" description="Disordered" evidence="21">
    <location>
        <begin position="381"/>
        <end position="414"/>
    </location>
</feature>
<dbReference type="CDD" id="cd00071">
    <property type="entry name" value="GMPK"/>
    <property type="match status" value="1"/>
</dbReference>
<dbReference type="SMART" id="SM01089">
    <property type="entry name" value="Connexin_CCC"/>
    <property type="match status" value="1"/>
</dbReference>
<evidence type="ECO:0000256" key="21">
    <source>
        <dbReference type="SAM" id="MobiDB-lite"/>
    </source>
</evidence>
<evidence type="ECO:0000256" key="20">
    <source>
        <dbReference type="RuleBase" id="RU000630"/>
    </source>
</evidence>
<dbReference type="PANTHER" id="PTHR23117">
    <property type="entry name" value="GUANYLATE KINASE-RELATED"/>
    <property type="match status" value="1"/>
</dbReference>
<proteinExistence type="inferred from homology"/>
<dbReference type="PROSITE" id="PS50052">
    <property type="entry name" value="GUANYLATE_KINASE_2"/>
    <property type="match status" value="1"/>
</dbReference>
<dbReference type="Pfam" id="PF00029">
    <property type="entry name" value="Connexin"/>
    <property type="match status" value="1"/>
</dbReference>
<evidence type="ECO:0000256" key="15">
    <source>
        <dbReference type="ARBA" id="ARBA00022989"/>
    </source>
</evidence>
<feature type="compositionally biased region" description="Pro residues" evidence="21">
    <location>
        <begin position="517"/>
        <end position="530"/>
    </location>
</feature>
<dbReference type="InterPro" id="IPR038359">
    <property type="entry name" value="Connexin_N_sf"/>
</dbReference>
<dbReference type="PROSITE" id="PS00408">
    <property type="entry name" value="CONNEXINS_2"/>
    <property type="match status" value="1"/>
</dbReference>
<evidence type="ECO:0000256" key="13">
    <source>
        <dbReference type="ARBA" id="ARBA00022868"/>
    </source>
</evidence>
<dbReference type="InterPro" id="IPR008145">
    <property type="entry name" value="GK/Ca_channel_bsu"/>
</dbReference>
<evidence type="ECO:0000256" key="7">
    <source>
        <dbReference type="ARBA" id="ARBA00022490"/>
    </source>
</evidence>
<dbReference type="InterPro" id="IPR020590">
    <property type="entry name" value="Guanylate_kinase_CS"/>
</dbReference>
<dbReference type="SMART" id="SM00037">
    <property type="entry name" value="CNX"/>
    <property type="match status" value="1"/>
</dbReference>
<dbReference type="GO" id="GO:0001917">
    <property type="term" value="C:photoreceptor inner segment"/>
    <property type="evidence" value="ECO:0007669"/>
    <property type="project" value="UniProtKB-SubCell"/>
</dbReference>
<evidence type="ECO:0000256" key="12">
    <source>
        <dbReference type="ARBA" id="ARBA00022840"/>
    </source>
</evidence>
<comment type="subcellular location">
    <subcellularLocation>
        <location evidence="3">Cell junction</location>
        <location evidence="3">Gap junction</location>
    </subcellularLocation>
    <subcellularLocation>
        <location evidence="4 20">Cell membrane</location>
        <topology evidence="4 20">Multi-pass membrane protein</topology>
    </subcellularLocation>
    <subcellularLocation>
        <location evidence="2">Cytoplasm</location>
        <location evidence="2">Cytosol</location>
    </subcellularLocation>
    <subcellularLocation>
        <location evidence="1">Photoreceptor inner segment</location>
    </subcellularLocation>
</comment>
<keyword evidence="10" id="KW-0547">Nucleotide-binding</keyword>
<keyword evidence="6" id="KW-1003">Cell membrane</keyword>
<dbReference type="AlphaFoldDB" id="A0A6B0RUU9"/>
<keyword evidence="25" id="KW-1185">Reference proteome</keyword>
<dbReference type="InterPro" id="IPR017990">
    <property type="entry name" value="Connexin_CS"/>
</dbReference>
<keyword evidence="11" id="KW-0418">Kinase</keyword>
<comment type="catalytic activity">
    <reaction evidence="17">
        <text>GMP + ATP = GDP + ADP</text>
        <dbReference type="Rhea" id="RHEA:20780"/>
        <dbReference type="ChEBI" id="CHEBI:30616"/>
        <dbReference type="ChEBI" id="CHEBI:58115"/>
        <dbReference type="ChEBI" id="CHEBI:58189"/>
        <dbReference type="ChEBI" id="CHEBI:456216"/>
        <dbReference type="EC" id="2.7.4.8"/>
    </reaction>
</comment>
<evidence type="ECO:0000256" key="22">
    <source>
        <dbReference type="SAM" id="Phobius"/>
    </source>
</evidence>
<evidence type="ECO:0000256" key="1">
    <source>
        <dbReference type="ARBA" id="ARBA00004437"/>
    </source>
</evidence>
<dbReference type="GO" id="GO:0004385">
    <property type="term" value="F:GMP kinase activity"/>
    <property type="evidence" value="ECO:0007669"/>
    <property type="project" value="UniProtKB-EC"/>
</dbReference>
<evidence type="ECO:0000256" key="16">
    <source>
        <dbReference type="ARBA" id="ARBA00023136"/>
    </source>
</evidence>
<keyword evidence="15 22" id="KW-1133">Transmembrane helix</keyword>
<keyword evidence="9 20" id="KW-0812">Transmembrane</keyword>
<dbReference type="GO" id="GO:0005524">
    <property type="term" value="F:ATP binding"/>
    <property type="evidence" value="ECO:0007669"/>
    <property type="project" value="UniProtKB-KW"/>
</dbReference>
<evidence type="ECO:0000256" key="19">
    <source>
        <dbReference type="ARBA" id="ARBA00065898"/>
    </source>
</evidence>
<dbReference type="InterPro" id="IPR017665">
    <property type="entry name" value="Guanylate_kinase"/>
</dbReference>
<dbReference type="Gene3D" id="3.40.50.300">
    <property type="entry name" value="P-loop containing nucleotide triphosphate hydrolases"/>
    <property type="match status" value="1"/>
</dbReference>
<keyword evidence="14" id="KW-0965">Cell junction</keyword>
<protein>
    <recommendedName>
        <fullName evidence="20">Gap junction protein</fullName>
    </recommendedName>
</protein>
<feature type="transmembrane region" description="Helical" evidence="22">
    <location>
        <begin position="424"/>
        <end position="446"/>
    </location>
</feature>
<keyword evidence="13 20" id="KW-0303">Gap junction</keyword>
<evidence type="ECO:0000256" key="11">
    <source>
        <dbReference type="ARBA" id="ARBA00022777"/>
    </source>
</evidence>
<comment type="caution">
    <text evidence="24">The sequence shown here is derived from an EMBL/GenBank/DDBJ whole genome shotgun (WGS) entry which is preliminary data.</text>
</comment>
<evidence type="ECO:0000313" key="24">
    <source>
        <dbReference type="EMBL" id="MXQ93372.1"/>
    </source>
</evidence>
<gene>
    <name evidence="24" type="ORF">E5288_WYG021119</name>
</gene>
<feature type="transmembrane region" description="Helical" evidence="22">
    <location>
        <begin position="478"/>
        <end position="496"/>
    </location>
</feature>
<dbReference type="PANTHER" id="PTHR23117:SF13">
    <property type="entry name" value="GUANYLATE KINASE"/>
    <property type="match status" value="1"/>
</dbReference>
<dbReference type="EMBL" id="VBQZ03000093">
    <property type="protein sequence ID" value="MXQ93372.1"/>
    <property type="molecule type" value="Genomic_DNA"/>
</dbReference>
<sequence>MLRRPLAGLAAAALGRALSDGMSGPRPVVLSGPSGAGKSTLLKKLLQEHGSIFGFSVSHTTRDPRPGEENGKDYYFVTREVMQRDIAAGDFIEHAEFSGNLYGTSKAAVRAVQAMNRICVLDVDLQGVRNIKKTDLRPIYIFVQPPSLDVLEQRLRQRNTETEESLAKRLAAARADMESSKEPGLFDLIIVNDSLDKAYWALKEALSEVVSPAPMTNMSWSFLTRLLEEIHNHSTFVGKVWLTVLVVFRIVLTAVGGESIYSDEQTKFTCNTRQPGCDNVCYDAFAPLSHVRFWVFQIVVISTPSVMYLGYAVHRLARASQDERRRASRRRPSRRAPRAPLPLPPPPHPGWPESADLGEEEPMLGLGEEDEDLGVAEGLGEDEEAEDTGAAKGAGGDTKVAGVPGPAGQHDGRRRIQREGLMRVYVAQLVARAAFEVAFLVGQYLLYGFEVRPFFACSRQPCPHVVDCFVSRPTEKTVFLLVMYVVSCLCLLLNLCEMAHLGLGNAQDAVRGRRPLPTSPGPMPRPPPCALPAAPSGLACPPDYSLVVRTAERARAQDQDLASLALQALQDRRALGDLDSPAGPGLPANARAPPKPGAPASGSGSATSGGTVGGQVRQGIKPRMGSEKGSGSSSREVLVSVHNSPYAV</sequence>
<dbReference type="FunFam" id="3.40.50.300:FF:000879">
    <property type="entry name" value="Guanylate kinase 1"/>
    <property type="match status" value="1"/>
</dbReference>
<dbReference type="Gene3D" id="1.20.1440.80">
    <property type="entry name" value="Gap junction channel protein cysteine-rich domain"/>
    <property type="match status" value="1"/>
</dbReference>
<keyword evidence="16 22" id="KW-0472">Membrane</keyword>
<comment type="function">
    <text evidence="20">One gap junction consists of a cluster of closely packed pairs of transmembrane channels, the connexons, through which materials of low MW diffuse from one cell to a neighboring cell.</text>
</comment>
<feature type="region of interest" description="Disordered" evidence="21">
    <location>
        <begin position="575"/>
        <end position="648"/>
    </location>
</feature>
<evidence type="ECO:0000256" key="5">
    <source>
        <dbReference type="ARBA" id="ARBA00005790"/>
    </source>
</evidence>
<dbReference type="InterPro" id="IPR019570">
    <property type="entry name" value="Connexin_CCC"/>
</dbReference>
<evidence type="ECO:0000256" key="6">
    <source>
        <dbReference type="ARBA" id="ARBA00022475"/>
    </source>
</evidence>
<keyword evidence="8" id="KW-0808">Transferase</keyword>
<organism evidence="24 25">
    <name type="scientific">Bos mutus</name>
    <name type="common">wild yak</name>
    <dbReference type="NCBI Taxonomy" id="72004"/>
    <lineage>
        <taxon>Eukaryota</taxon>
        <taxon>Metazoa</taxon>
        <taxon>Chordata</taxon>
        <taxon>Craniata</taxon>
        <taxon>Vertebrata</taxon>
        <taxon>Euteleostomi</taxon>
        <taxon>Mammalia</taxon>
        <taxon>Eutheria</taxon>
        <taxon>Laurasiatheria</taxon>
        <taxon>Artiodactyla</taxon>
        <taxon>Ruminantia</taxon>
        <taxon>Pecora</taxon>
        <taxon>Bovidae</taxon>
        <taxon>Bovinae</taxon>
        <taxon>Bos</taxon>
    </lineage>
</organism>
<evidence type="ECO:0000256" key="4">
    <source>
        <dbReference type="ARBA" id="ARBA00004651"/>
    </source>
</evidence>
<evidence type="ECO:0000256" key="17">
    <source>
        <dbReference type="ARBA" id="ARBA00048594"/>
    </source>
</evidence>
<feature type="compositionally biased region" description="Low complexity" evidence="21">
    <location>
        <begin position="598"/>
        <end position="609"/>
    </location>
</feature>
<dbReference type="GO" id="GO:0005829">
    <property type="term" value="C:cytosol"/>
    <property type="evidence" value="ECO:0007669"/>
    <property type="project" value="UniProtKB-SubCell"/>
</dbReference>
<dbReference type="InterPro" id="IPR013092">
    <property type="entry name" value="Connexin_N"/>
</dbReference>
<dbReference type="InterPro" id="IPR027417">
    <property type="entry name" value="P-loop_NTPase"/>
</dbReference>
<dbReference type="Proteomes" id="UP000322234">
    <property type="component" value="Unassembled WGS sequence"/>
</dbReference>
<feature type="region of interest" description="Disordered" evidence="21">
    <location>
        <begin position="321"/>
        <end position="358"/>
    </location>
</feature>
<comment type="subunit">
    <text evidence="20">A connexon is composed of a hexamer of connexins.</text>
</comment>
<evidence type="ECO:0000313" key="25">
    <source>
        <dbReference type="Proteomes" id="UP000322234"/>
    </source>
</evidence>
<dbReference type="Gene3D" id="3.30.63.10">
    <property type="entry name" value="Guanylate Kinase phosphate binding domain"/>
    <property type="match status" value="1"/>
</dbReference>
<comment type="similarity">
    <text evidence="5">Belongs to the guanylate kinase family.</text>
</comment>
<dbReference type="GO" id="GO:0007154">
    <property type="term" value="P:cell communication"/>
    <property type="evidence" value="ECO:0007669"/>
    <property type="project" value="InterPro"/>
</dbReference>
<comment type="similarity">
    <text evidence="20">Belongs to the connexin family.</text>
</comment>